<dbReference type="Pfam" id="PF08531">
    <property type="entry name" value="Bac_rhamnosid_N"/>
    <property type="match status" value="1"/>
</dbReference>
<dbReference type="GO" id="GO:0030596">
    <property type="term" value="F:alpha-L-rhamnosidase activity"/>
    <property type="evidence" value="ECO:0007669"/>
    <property type="project" value="UniProtKB-EC"/>
</dbReference>
<dbReference type="InterPro" id="IPR008964">
    <property type="entry name" value="Invasin/intimin_cell_adhesion"/>
</dbReference>
<comment type="catalytic activity">
    <reaction evidence="1">
        <text>Hydrolysis of terminal non-reducing alpha-L-rhamnose residues in alpha-L-rhamnosides.</text>
        <dbReference type="EC" id="3.2.1.40"/>
    </reaction>
</comment>
<dbReference type="SUPFAM" id="SSF49373">
    <property type="entry name" value="Invasin/intimin cell-adhesion fragments"/>
    <property type="match status" value="4"/>
</dbReference>
<reference evidence="6 7" key="1">
    <citation type="journal article" date="2019" name="Anaerobe">
        <title>Detection of Robinsoniella peoriensis in multiple bone samples of a trauma patient.</title>
        <authorList>
            <person name="Schrottner P."/>
            <person name="Hartwich K."/>
            <person name="Bunk B."/>
            <person name="Schober I."/>
            <person name="Helbig S."/>
            <person name="Rudolph W.W."/>
            <person name="Gunzer F."/>
        </authorList>
    </citation>
    <scope>NUCLEOTIDE SEQUENCE [LARGE SCALE GENOMIC DNA]</scope>
    <source>
        <strain evidence="6 7">DSM 106044</strain>
    </source>
</reference>
<organism evidence="6 7">
    <name type="scientific">Robinsoniella peoriensis</name>
    <dbReference type="NCBI Taxonomy" id="180332"/>
    <lineage>
        <taxon>Bacteria</taxon>
        <taxon>Bacillati</taxon>
        <taxon>Bacillota</taxon>
        <taxon>Clostridia</taxon>
        <taxon>Lachnospirales</taxon>
        <taxon>Lachnospiraceae</taxon>
        <taxon>Robinsoniella</taxon>
    </lineage>
</organism>
<gene>
    <name evidence="6" type="primary">cgkA_1</name>
    <name evidence="6" type="ORF">DSM106044_00174</name>
</gene>
<keyword evidence="4" id="KW-0732">Signal</keyword>
<dbReference type="EC" id="3.2.1.40" evidence="2"/>
<comment type="caution">
    <text evidence="6">The sequence shown here is derived from an EMBL/GenBank/DDBJ whole genome shotgun (WGS) entry which is preliminary data.</text>
</comment>
<dbReference type="Gene3D" id="1.50.10.10">
    <property type="match status" value="1"/>
</dbReference>
<evidence type="ECO:0000259" key="5">
    <source>
        <dbReference type="SMART" id="SM00635"/>
    </source>
</evidence>
<dbReference type="Proteomes" id="UP000306509">
    <property type="component" value="Unassembled WGS sequence"/>
</dbReference>
<dbReference type="STRING" id="180332.GCA_000797495_02197"/>
<sequence precursor="true">MKKKNKWISLILAIAMVITSLMPATALTAMAAEGNTAIRELMVDNVVNPVGIDNTAPRFSWKMDSTVQGQVQTAYQIEVSELGGTQVWNTGKVVSDKAVDIIYEGNPLTSSTTYQWHVTVWDKDDNDIASGNATFEMGLLEEDAFNDVNWIRMPKNGDPDPDAPEPEIDKSVYTIETNLQFKDAVGVVFAAKDNSHFYMWQLNNNMEQGIKGSWLRPHVWNGVGGTFNPENIKDYNGYQLKEELKNNTDYNLKLIVNTTTHIVETYVNNELVNSLDCKDADLSYGKIGFRQATNPAGGFKEQVWADDIKVTANDGTIMFYQDFSLENDTQFDGGVVENGKLYLTYGDGQGDKVFFSRDSSMYYRFDTDFTIKSGKAGIIYGSNVEGTQYYYSQLNPNYKTGPAVVQHMREADGRKYEFDHGDIKNVSKEDMVNKKHHFTLTCTNKQEVRIYIDGVEAKYHDKLDKFQFDGKLGFNNDAGDDVVYENIIVKVAGMPKVFTDSSTQENIFDNGTVENGGLHITGETTALINNALSGKPEPEPEPDAPVHYTVESDITVTSDSAGIVFSASDSSNMFMWQINGSDHKGKLYLRPHIWENGTPHYDKYEKDISSFFDYNTEILNKEVHVKIEVTNQEIKTFINDQLVDTFEVTAATPGKVIDGRVGFRSGTATEKFMADNLKVTVFEEGGPEEGTLKLSYDFDDGINPFGGSAGQASSGSFKDGKFVVKGNAGVLLTKDYSNLGMPMFRKTFETEDQEIVSAKVYASSLGVYDLYVNGTRVGRPDENGETIYDEMKPGWTDYNERVLYYSHDVTDLMKKGGENVILAQVGTGWWTGRISYNTYGTKDMAFLAKTIITYSDGTKKVLNTDSSWKTSKEGVIREADIWDGETYDANYPSAALMSTSDYTEDDSWSKVSYDTNFGGVISAQVGQTIQVRKELERTPVTTSVYQGSKDNGSDYGVVNVIKDDYNADDVIELKKGQTVVYDLGQNMVGWPNITVKAPKDAQISMHFAEMLNDSGKTSRGNDGPEGSLYMANYRSAASTSIYIAKGDEKESYRPTFSFYGFRYVSISADADITIDSFRAEVLGSAIPETGSLETSNSSVNQLISNTLWGQRSNYLSVPTDCPQRDERLGWSGDTQVFIGAASYNANVAGFFNKWGQDARDSQTSVGQYTDTIPRSAAVGAGNAAWGDAGIIVPYTMFKMYGDTQIISQMYDSMEKYMNWLNSRGFEGAGTAYCDWLAPNEQDNQGIIRNLIACAYYAYDTQLMAEMSDAIGETQKAEAYRARFNEIKDHFQEKYINNDGTLAAGADTQTGYLITLKVGLFKDDDQKQAATDILVNKIKANGNKLGTGFVGTAMLNQTLTEVGAVDMAYTLLLQRDNPSWMYSIDQGATTIWERWNSYTKENGFGPVDMNSFNHYSYGAIVEWMYSDMLGIKADEDQPGFKHIILKPQPDRRADEDIPANQERITWVKGSYDSAYGMIDAKWYWSEDGFNYTAAIPANTTATAYIPVEKDMEVTVNGIPADEFEKEKDGIKYVDTVEGNAVFEITAGTYEFKTAYKEAADKTELKKVIQDAKDLKETDTYKNATMNSREDFDTALAAAEKVLKNGKATAEEITKAIEVLSKAAEGLTAEEQPADKTELEKTMKAANDMMGTDKYQTASKETKDAFDIAFKAAQDMFLKEDASEEEIADAIAVLLKAMEELQPEEPPVVLPQILTDEANGVTLTADTETWPGDTQLKVERVESGSRQDLVAEALKDVTREFTILDISLISDQGEVSLDGKEVKSVMRIPEYYDADQLALYYVSEDGVKTEQPFTFTDESKTEVTFTTSTLGLLVWADLRLVPDENGLQVVFEKTNMLWDETSRILGISMKDEAGETIDLTNETFFVESDDENVAKVDENGIINARNAGKANITVKLTYNEVEYTSVTSITVSEIYPLKPAAAKVTADSITLKTISGYEYAMQTGDQELVFGNSAVFTGLQPNTVYCFYQRIAATDTHEAGRPGKVLEVSTDKDTLRGVIVIKGTVKEGQTLTLDITGVQNADKLSISWMRGNQVIDGAIGTSYKLTKLDVGYPITAVVSAENLNGTLSAATQDKVAPQEVFAAKVSLNKSELSIKKGKKYTFKTSIEPSNTTNKKLTWKSSSTSVLTVDKNGKMTAKKSGRATVTVTTANGRKASCKVTVTQSVDKIKLNRKTKTLGVQETYTLKSTLVPKYAKTSKITWSSSNKKVASVNSRGKITAKKTGTATITVRTANGKTAECKITVKNKPKSIKLSASIKNLKPGKTLKLKVTRSSGSAGKVTFTSTNEDVATVSSSGKVKALKKGKTTIKAKTYNGKSDTIIIRVK</sequence>
<feature type="domain" description="BIG2" evidence="5">
    <location>
        <begin position="2263"/>
        <end position="2338"/>
    </location>
</feature>
<dbReference type="InterPro" id="IPR008902">
    <property type="entry name" value="Rhamnosid_concanavalin"/>
</dbReference>
<dbReference type="InterPro" id="IPR035396">
    <property type="entry name" value="Bac_rhamnosid6H"/>
</dbReference>
<dbReference type="Pfam" id="PF17389">
    <property type="entry name" value="Bac_rhamnosid6H"/>
    <property type="match status" value="1"/>
</dbReference>
<keyword evidence="3 6" id="KW-0378">Hydrolase</keyword>
<keyword evidence="7" id="KW-1185">Reference proteome</keyword>
<dbReference type="Pfam" id="PF17390">
    <property type="entry name" value="Bac_rhamnosid_C"/>
    <property type="match status" value="1"/>
</dbReference>
<evidence type="ECO:0000313" key="7">
    <source>
        <dbReference type="Proteomes" id="UP000306509"/>
    </source>
</evidence>
<feature type="domain" description="BIG2" evidence="5">
    <location>
        <begin position="1841"/>
        <end position="1923"/>
    </location>
</feature>
<dbReference type="SMART" id="SM00635">
    <property type="entry name" value="BID_2"/>
    <property type="match status" value="4"/>
</dbReference>
<dbReference type="Gene3D" id="1.20.120.1850">
    <property type="entry name" value="Ebh helix bundles repeating unit (S and A modules)"/>
    <property type="match status" value="2"/>
</dbReference>
<dbReference type="Gene3D" id="2.60.420.10">
    <property type="entry name" value="Maltose phosphorylase, domain 3"/>
    <property type="match status" value="1"/>
</dbReference>
<dbReference type="Gene3D" id="2.60.120.260">
    <property type="entry name" value="Galactose-binding domain-like"/>
    <property type="match status" value="2"/>
</dbReference>
<evidence type="ECO:0000313" key="6">
    <source>
        <dbReference type="EMBL" id="TLD02945.1"/>
    </source>
</evidence>
<dbReference type="SUPFAM" id="SSF46997">
    <property type="entry name" value="Bacterial immunoglobulin/albumin-binding domains"/>
    <property type="match status" value="1"/>
</dbReference>
<dbReference type="PANTHER" id="PTHR33307:SF6">
    <property type="entry name" value="ALPHA-RHAMNOSIDASE (EUROFUNG)-RELATED"/>
    <property type="match status" value="1"/>
</dbReference>
<keyword evidence="6" id="KW-0326">Glycosidase</keyword>
<dbReference type="Pfam" id="PF25788">
    <property type="entry name" value="Ig_Rha78A_N"/>
    <property type="match status" value="1"/>
</dbReference>
<dbReference type="Pfam" id="PF07554">
    <property type="entry name" value="FIVAR"/>
    <property type="match status" value="2"/>
</dbReference>
<dbReference type="Gene3D" id="2.60.40.10">
    <property type="entry name" value="Immunoglobulins"/>
    <property type="match status" value="1"/>
</dbReference>
<dbReference type="InterPro" id="IPR035398">
    <property type="entry name" value="Bac_rhamnosid_C"/>
</dbReference>
<dbReference type="RefSeq" id="WP_138001546.1">
    <property type="nucleotide sequence ID" value="NZ_QGQD01000004.1"/>
</dbReference>
<dbReference type="InterPro" id="IPR013737">
    <property type="entry name" value="Bac_rhamnosid_N"/>
</dbReference>
<accession>A0A4U8QCU3</accession>
<name>A0A4U8QCU3_9FIRM</name>
<feature type="signal peptide" evidence="4">
    <location>
        <begin position="1"/>
        <end position="31"/>
    </location>
</feature>
<feature type="chain" id="PRO_5020412019" description="alpha-L-rhamnosidase" evidence="4">
    <location>
        <begin position="32"/>
        <end position="2341"/>
    </location>
</feature>
<dbReference type="InterPro" id="IPR009063">
    <property type="entry name" value="Ig/albumin-bd_sf"/>
</dbReference>
<dbReference type="SUPFAM" id="SSF48208">
    <property type="entry name" value="Six-hairpin glycosidases"/>
    <property type="match status" value="1"/>
</dbReference>
<feature type="domain" description="BIG2" evidence="5">
    <location>
        <begin position="2181"/>
        <end position="2258"/>
    </location>
</feature>
<dbReference type="InterPro" id="IPR008928">
    <property type="entry name" value="6-hairpin_glycosidase_sf"/>
</dbReference>
<evidence type="ECO:0000256" key="2">
    <source>
        <dbReference type="ARBA" id="ARBA00012652"/>
    </source>
</evidence>
<dbReference type="Gene3D" id="2.60.40.1080">
    <property type="match status" value="4"/>
</dbReference>
<dbReference type="InterPro" id="IPR016007">
    <property type="entry name" value="Alpha_rhamnosid"/>
</dbReference>
<dbReference type="InterPro" id="IPR003343">
    <property type="entry name" value="Big_2"/>
</dbReference>
<dbReference type="InterPro" id="IPR013783">
    <property type="entry name" value="Ig-like_fold"/>
</dbReference>
<dbReference type="PANTHER" id="PTHR33307">
    <property type="entry name" value="ALPHA-RHAMNOSIDASE (EUROFUNG)"/>
    <property type="match status" value="1"/>
</dbReference>
<dbReference type="GO" id="GO:0005975">
    <property type="term" value="P:carbohydrate metabolic process"/>
    <property type="evidence" value="ECO:0007669"/>
    <property type="project" value="InterPro"/>
</dbReference>
<evidence type="ECO:0000256" key="1">
    <source>
        <dbReference type="ARBA" id="ARBA00001445"/>
    </source>
</evidence>
<feature type="domain" description="BIG2" evidence="5">
    <location>
        <begin position="2099"/>
        <end position="2175"/>
    </location>
</feature>
<evidence type="ECO:0000256" key="3">
    <source>
        <dbReference type="ARBA" id="ARBA00022801"/>
    </source>
</evidence>
<dbReference type="Gene3D" id="2.60.40.2700">
    <property type="match status" value="1"/>
</dbReference>
<dbReference type="EMBL" id="QGQD01000004">
    <property type="protein sequence ID" value="TLD02945.1"/>
    <property type="molecule type" value="Genomic_DNA"/>
</dbReference>
<protein>
    <recommendedName>
        <fullName evidence="2">alpha-L-rhamnosidase</fullName>
        <ecNumber evidence="2">3.2.1.40</ecNumber>
    </recommendedName>
</protein>
<dbReference type="Pfam" id="PF05592">
    <property type="entry name" value="Bac_rhamnosid"/>
    <property type="match status" value="1"/>
</dbReference>
<dbReference type="Pfam" id="PF02368">
    <property type="entry name" value="Big_2"/>
    <property type="match status" value="3"/>
</dbReference>
<evidence type="ECO:0000256" key="4">
    <source>
        <dbReference type="SAM" id="SignalP"/>
    </source>
</evidence>
<proteinExistence type="predicted"/>
<dbReference type="Gene3D" id="2.60.120.560">
    <property type="entry name" value="Exo-inulinase, domain 1"/>
    <property type="match status" value="3"/>
</dbReference>
<dbReference type="InterPro" id="IPR012341">
    <property type="entry name" value="6hp_glycosidase-like_sf"/>
</dbReference>